<dbReference type="EMBL" id="AJWY01002214">
    <property type="protein sequence ID" value="EKC78579.1"/>
    <property type="molecule type" value="Genomic_DNA"/>
</dbReference>
<organism evidence="1">
    <name type="scientific">human gut metagenome</name>
    <dbReference type="NCBI Taxonomy" id="408170"/>
    <lineage>
        <taxon>unclassified sequences</taxon>
        <taxon>metagenomes</taxon>
        <taxon>organismal metagenomes</taxon>
    </lineage>
</organism>
<evidence type="ECO:0000313" key="1">
    <source>
        <dbReference type="EMBL" id="EKC78579.1"/>
    </source>
</evidence>
<name>K1UF41_9ZZZZ</name>
<gene>
    <name evidence="1" type="ORF">LEA_03337</name>
</gene>
<proteinExistence type="predicted"/>
<reference evidence="1" key="1">
    <citation type="journal article" date="2013" name="Environ. Microbiol.">
        <title>Microbiota from the distal guts of lean and obese adolescents exhibit partial functional redundancy besides clear differences in community structure.</title>
        <authorList>
            <person name="Ferrer M."/>
            <person name="Ruiz A."/>
            <person name="Lanza F."/>
            <person name="Haange S.B."/>
            <person name="Oberbach A."/>
            <person name="Till H."/>
            <person name="Bargiela R."/>
            <person name="Campoy C."/>
            <person name="Segura M.T."/>
            <person name="Richter M."/>
            <person name="von Bergen M."/>
            <person name="Seifert J."/>
            <person name="Suarez A."/>
        </authorList>
    </citation>
    <scope>NUCLEOTIDE SEQUENCE</scope>
</reference>
<accession>K1UF41</accession>
<dbReference type="AlphaFoldDB" id="K1UF41"/>
<sequence length="125" mass="13429">MPAMAAVASILQCIMFLAKPEWYNPATLCLMTGPAALLLCGNAAGKAIDAHTIRDNFTLVSAGMDHAVAYRLKDAGVLRTVTAGLAEPRPNVLVSRPTRLMKGFLAGSESRRTSDKNQQQFARIL</sequence>
<feature type="non-terminal residue" evidence="1">
    <location>
        <position position="125"/>
    </location>
</feature>
<protein>
    <submittedName>
        <fullName evidence="1">Uncharacterized protein</fullName>
    </submittedName>
</protein>
<comment type="caution">
    <text evidence="1">The sequence shown here is derived from an EMBL/GenBank/DDBJ whole genome shotgun (WGS) entry which is preliminary data.</text>
</comment>